<dbReference type="Gene3D" id="2.170.130.10">
    <property type="entry name" value="TonB-dependent receptor, plug domain"/>
    <property type="match status" value="1"/>
</dbReference>
<accession>A0A1N7HSK0</accession>
<evidence type="ECO:0000259" key="10">
    <source>
        <dbReference type="Pfam" id="PF00593"/>
    </source>
</evidence>
<evidence type="ECO:0000256" key="5">
    <source>
        <dbReference type="ARBA" id="ARBA00023077"/>
    </source>
</evidence>
<dbReference type="PROSITE" id="PS52016">
    <property type="entry name" value="TONB_DEPENDENT_REC_3"/>
    <property type="match status" value="1"/>
</dbReference>
<evidence type="ECO:0000256" key="8">
    <source>
        <dbReference type="PROSITE-ProRule" id="PRU01360"/>
    </source>
</evidence>
<comment type="similarity">
    <text evidence="8 9">Belongs to the TonB-dependent receptor family.</text>
</comment>
<dbReference type="Pfam" id="PF13715">
    <property type="entry name" value="CarbopepD_reg_2"/>
    <property type="match status" value="1"/>
</dbReference>
<evidence type="ECO:0000313" key="12">
    <source>
        <dbReference type="EMBL" id="AZA99254.1"/>
    </source>
</evidence>
<gene>
    <name evidence="12" type="ORF">EG359_06385</name>
    <name evidence="13" type="ORF">SAMN05421768_10179</name>
</gene>
<keyword evidence="5 9" id="KW-0798">TonB box</keyword>
<evidence type="ECO:0000256" key="7">
    <source>
        <dbReference type="ARBA" id="ARBA00023237"/>
    </source>
</evidence>
<evidence type="ECO:0000256" key="1">
    <source>
        <dbReference type="ARBA" id="ARBA00004571"/>
    </source>
</evidence>
<dbReference type="RefSeq" id="WP_076350891.1">
    <property type="nucleotide sequence ID" value="NZ_CP033926.1"/>
</dbReference>
<feature type="domain" description="TonB-dependent receptor plug" evidence="11">
    <location>
        <begin position="121"/>
        <end position="251"/>
    </location>
</feature>
<sequence>MKNSYYNIGGIFFGLMFTAVSIRTKAQTRTISGTVTSSRKPLSGVIISQEGSDQITMTGNNGTYTLQVSAENPILLFRHPDYAEEKFTLTNQKVVNISLEQKVKGIEEVILNAGYYKVKDKERTGSIAKVSAKDIENQPVTNVLSALQGRMAGVNITSSSGNNSGGFDVQIRGRNSLRTVTNSLINGNEPLYVIDGIPVGGQLATSYTGGFEPMRDINPLNAMNPNDIESIEVLKDADATAIYGSRGGNGVILITTKKGSTKDIQFSLNTSYSLSSVANRLEMMSTEQYIQMRKQAFANDGITTLPASAYDLNGKWDQSRYTDWQKTLIGCSAENTQTSLSLSSGGDRSSFLLSASHQEQGTVYPGNSGYKTNALNSNYNYNSADRRFSLTASNYLTFQSNNVMNSDFTRLSLSLVPNAPALYDANGNINWQENTFSNPMAALNGTYEAKTFRLNQDISAGYALSDNLKLKLNGGFNYWSLQETILSPNTMYNPAFPAGASSSNSTSAVNNSSFISYLLEPQLSWSKNMNKSKIEVLVGASYQETISKSLAVRGTGYSSNALLHNIAAASVINIESLNESDYRYAAVFARANWNYNKKYIFNVTGRRDGSSRFGPNKRFANFGALGGAWIISEESFLKNQKWLSFAKLRASYGITGSDRIGDYQYLNTYTVTASPYNAVSAFIPSKLFNPDFSWEKTKKLETALEISLLKNRINLTTSWYRNRSSNQLIGVQLPLITGFSSVQANLNATVENSGWEFELSSQIIKSSDWRWNSGFNISIPKNKLISFPGLEGSPYATMYAVGQPTTILKLLEYQGIDPVTGQYRFKDANNDGKISILDDAQTIENIGVKFFGGWQHEVKYRNLSFSFLFQFVKQRQTNYFRDMSVQGTLSNQPEAFTNVWSTDNPNGIIMPYSSGSNPTASTMTTYLKYSTAAVSDASFIRLKNVQLNYTIPVKGKLLSEAKIFLQGQNLLTWTNYFGIDPEFLVTGYIPPLKTYSMGVQITF</sequence>
<keyword evidence="2 8" id="KW-0813">Transport</keyword>
<dbReference type="NCBIfam" id="TIGR04057">
    <property type="entry name" value="SusC_RagA_signa"/>
    <property type="match status" value="1"/>
</dbReference>
<dbReference type="Pfam" id="PF07715">
    <property type="entry name" value="Plug"/>
    <property type="match status" value="1"/>
</dbReference>
<dbReference type="Gene3D" id="2.40.170.20">
    <property type="entry name" value="TonB-dependent receptor, beta-barrel domain"/>
    <property type="match status" value="1"/>
</dbReference>
<evidence type="ECO:0000313" key="13">
    <source>
        <dbReference type="EMBL" id="SIS27796.1"/>
    </source>
</evidence>
<dbReference type="EMBL" id="CP033926">
    <property type="protein sequence ID" value="AZA99254.1"/>
    <property type="molecule type" value="Genomic_DNA"/>
</dbReference>
<dbReference type="Proteomes" id="UP000279541">
    <property type="component" value="Chromosome"/>
</dbReference>
<reference evidence="13 14" key="1">
    <citation type="submission" date="2017-01" db="EMBL/GenBank/DDBJ databases">
        <authorList>
            <person name="Mah S.A."/>
            <person name="Swanson W.J."/>
            <person name="Moy G.W."/>
            <person name="Vacquier V.D."/>
        </authorList>
    </citation>
    <scope>NUCLEOTIDE SEQUENCE [LARGE SCALE GENOMIC DNA]</scope>
    <source>
        <strain evidence="13 14">DSM 16927</strain>
    </source>
</reference>
<dbReference type="InterPro" id="IPR012910">
    <property type="entry name" value="Plug_dom"/>
</dbReference>
<comment type="subcellular location">
    <subcellularLocation>
        <location evidence="1 8">Cell outer membrane</location>
        <topology evidence="1 8">Multi-pass membrane protein</topology>
    </subcellularLocation>
</comment>
<keyword evidence="7 8" id="KW-0998">Cell outer membrane</keyword>
<protein>
    <submittedName>
        <fullName evidence="12">SusC/RagA family TonB-linked outer membrane protein</fullName>
    </submittedName>
    <submittedName>
        <fullName evidence="13">TonB-linked outer membrane protein, SusC/RagA family</fullName>
    </submittedName>
</protein>
<dbReference type="AlphaFoldDB" id="A0A1N7HSK0"/>
<dbReference type="InterPro" id="IPR036942">
    <property type="entry name" value="Beta-barrel_TonB_sf"/>
</dbReference>
<evidence type="ECO:0000256" key="9">
    <source>
        <dbReference type="RuleBase" id="RU003357"/>
    </source>
</evidence>
<evidence type="ECO:0000313" key="15">
    <source>
        <dbReference type="Proteomes" id="UP000279541"/>
    </source>
</evidence>
<evidence type="ECO:0000256" key="6">
    <source>
        <dbReference type="ARBA" id="ARBA00023136"/>
    </source>
</evidence>
<organism evidence="13 14">
    <name type="scientific">Chryseobacterium joostei</name>
    <dbReference type="NCBI Taxonomy" id="112234"/>
    <lineage>
        <taxon>Bacteria</taxon>
        <taxon>Pseudomonadati</taxon>
        <taxon>Bacteroidota</taxon>
        <taxon>Flavobacteriia</taxon>
        <taxon>Flavobacteriales</taxon>
        <taxon>Weeksellaceae</taxon>
        <taxon>Chryseobacterium group</taxon>
        <taxon>Chryseobacterium</taxon>
    </lineage>
</organism>
<name>A0A1N7HSK0_9FLAO</name>
<dbReference type="NCBIfam" id="TIGR04056">
    <property type="entry name" value="OMP_RagA_SusC"/>
    <property type="match status" value="1"/>
</dbReference>
<dbReference type="EMBL" id="FTNZ01000001">
    <property type="protein sequence ID" value="SIS27796.1"/>
    <property type="molecule type" value="Genomic_DNA"/>
</dbReference>
<feature type="domain" description="TonB-dependent receptor-like beta-barrel" evidence="10">
    <location>
        <begin position="383"/>
        <end position="778"/>
    </location>
</feature>
<keyword evidence="15" id="KW-1185">Reference proteome</keyword>
<dbReference type="Proteomes" id="UP000186106">
    <property type="component" value="Unassembled WGS sequence"/>
</dbReference>
<proteinExistence type="inferred from homology"/>
<dbReference type="InterPro" id="IPR039426">
    <property type="entry name" value="TonB-dep_rcpt-like"/>
</dbReference>
<dbReference type="InterPro" id="IPR037066">
    <property type="entry name" value="Plug_dom_sf"/>
</dbReference>
<dbReference type="STRING" id="112234.SAMN05421768_10179"/>
<dbReference type="InterPro" id="IPR000531">
    <property type="entry name" value="Beta-barrel_TonB"/>
</dbReference>
<keyword evidence="6 8" id="KW-0472">Membrane</keyword>
<evidence type="ECO:0000256" key="3">
    <source>
        <dbReference type="ARBA" id="ARBA00022452"/>
    </source>
</evidence>
<dbReference type="SUPFAM" id="SSF49464">
    <property type="entry name" value="Carboxypeptidase regulatory domain-like"/>
    <property type="match status" value="1"/>
</dbReference>
<evidence type="ECO:0000256" key="2">
    <source>
        <dbReference type="ARBA" id="ARBA00022448"/>
    </source>
</evidence>
<keyword evidence="4 8" id="KW-0812">Transmembrane</keyword>
<dbReference type="GO" id="GO:0009279">
    <property type="term" value="C:cell outer membrane"/>
    <property type="evidence" value="ECO:0007669"/>
    <property type="project" value="UniProtKB-SubCell"/>
</dbReference>
<dbReference type="InterPro" id="IPR023997">
    <property type="entry name" value="TonB-dep_OMP_SusC/RagA_CS"/>
</dbReference>
<evidence type="ECO:0000259" key="11">
    <source>
        <dbReference type="Pfam" id="PF07715"/>
    </source>
</evidence>
<dbReference type="InterPro" id="IPR008969">
    <property type="entry name" value="CarboxyPept-like_regulatory"/>
</dbReference>
<dbReference type="SUPFAM" id="SSF56935">
    <property type="entry name" value="Porins"/>
    <property type="match status" value="1"/>
</dbReference>
<dbReference type="InterPro" id="IPR023996">
    <property type="entry name" value="TonB-dep_OMP_SusC/RagA"/>
</dbReference>
<dbReference type="Pfam" id="PF00593">
    <property type="entry name" value="TonB_dep_Rec_b-barrel"/>
    <property type="match status" value="1"/>
</dbReference>
<dbReference type="Gene3D" id="2.60.40.1120">
    <property type="entry name" value="Carboxypeptidase-like, regulatory domain"/>
    <property type="match status" value="1"/>
</dbReference>
<reference evidence="12 15" key="2">
    <citation type="submission" date="2018-11" db="EMBL/GenBank/DDBJ databases">
        <title>Proposal to divide the Flavobacteriaceae and reorganize its genera based on Amino Acid Identity values calculated from whole genome sequences.</title>
        <authorList>
            <person name="Nicholson A.C."/>
            <person name="Gulvik C.A."/>
            <person name="Whitney A.M."/>
            <person name="Humrighouse B.W."/>
            <person name="Bell M."/>
            <person name="Holmes B."/>
            <person name="Steigerwalt A.G."/>
            <person name="Villarma A."/>
            <person name="Sheth M."/>
            <person name="Batra D."/>
            <person name="Pryor J."/>
            <person name="Bernardet J.-F."/>
            <person name="Hugo C."/>
            <person name="Kampfer P."/>
            <person name="Newman J."/>
            <person name="McQuiston J.R."/>
        </authorList>
    </citation>
    <scope>NUCLEOTIDE SEQUENCE [LARGE SCALE GENOMIC DNA]</scope>
    <source>
        <strain evidence="12 15">DSM 16927</strain>
    </source>
</reference>
<keyword evidence="3 8" id="KW-1134">Transmembrane beta strand</keyword>
<dbReference type="KEGG" id="cjt:EG359_06385"/>
<evidence type="ECO:0000256" key="4">
    <source>
        <dbReference type="ARBA" id="ARBA00022692"/>
    </source>
</evidence>
<evidence type="ECO:0000313" key="14">
    <source>
        <dbReference type="Proteomes" id="UP000186106"/>
    </source>
</evidence>
<dbReference type="OrthoDB" id="9768177at2"/>